<comment type="subcellular location">
    <subcellularLocation>
        <location evidence="1">Cytoplasm</location>
    </subcellularLocation>
</comment>
<dbReference type="Proteomes" id="UP001302429">
    <property type="component" value="Chromosome"/>
</dbReference>
<name>A0AA97F833_9SPHN</name>
<protein>
    <recommendedName>
        <fullName evidence="3">Regulatory protein RecX</fullName>
    </recommendedName>
</protein>
<evidence type="ECO:0000256" key="2">
    <source>
        <dbReference type="ARBA" id="ARBA00009695"/>
    </source>
</evidence>
<dbReference type="PANTHER" id="PTHR33602">
    <property type="entry name" value="REGULATORY PROTEIN RECX FAMILY PROTEIN"/>
    <property type="match status" value="1"/>
</dbReference>
<accession>A0AA97F833</accession>
<dbReference type="GO" id="GO:0005737">
    <property type="term" value="C:cytoplasm"/>
    <property type="evidence" value="ECO:0007669"/>
    <property type="project" value="UniProtKB-SubCell"/>
</dbReference>
<keyword evidence="4" id="KW-0963">Cytoplasm</keyword>
<proteinExistence type="inferred from homology"/>
<evidence type="ECO:0000259" key="6">
    <source>
        <dbReference type="Pfam" id="PF02631"/>
    </source>
</evidence>
<gene>
    <name evidence="7" type="ORF">RB602_04125</name>
</gene>
<comment type="similarity">
    <text evidence="2">Belongs to the RecX family.</text>
</comment>
<dbReference type="Gene3D" id="1.10.10.10">
    <property type="entry name" value="Winged helix-like DNA-binding domain superfamily/Winged helix DNA-binding domain"/>
    <property type="match status" value="1"/>
</dbReference>
<dbReference type="InterPro" id="IPR003783">
    <property type="entry name" value="Regulatory_RecX"/>
</dbReference>
<organism evidence="7 8">
    <name type="scientific">Alterisphingorhabdus coralli</name>
    <dbReference type="NCBI Taxonomy" id="3071408"/>
    <lineage>
        <taxon>Bacteria</taxon>
        <taxon>Pseudomonadati</taxon>
        <taxon>Pseudomonadota</taxon>
        <taxon>Alphaproteobacteria</taxon>
        <taxon>Sphingomonadales</taxon>
        <taxon>Sphingomonadaceae</taxon>
        <taxon>Alterisphingorhabdus (ex Yan et al. 2024)</taxon>
    </lineage>
</organism>
<dbReference type="InterPro" id="IPR053924">
    <property type="entry name" value="RecX_HTH_2nd"/>
</dbReference>
<dbReference type="KEGG" id="acoa:RB602_04125"/>
<dbReference type="RefSeq" id="WP_317083208.1">
    <property type="nucleotide sequence ID" value="NZ_CP136594.1"/>
</dbReference>
<keyword evidence="8" id="KW-1185">Reference proteome</keyword>
<evidence type="ECO:0000256" key="1">
    <source>
        <dbReference type="ARBA" id="ARBA00004496"/>
    </source>
</evidence>
<evidence type="ECO:0000256" key="3">
    <source>
        <dbReference type="ARBA" id="ARBA00018111"/>
    </source>
</evidence>
<feature type="domain" description="RecX second three-helical" evidence="6">
    <location>
        <begin position="80"/>
        <end position="118"/>
    </location>
</feature>
<dbReference type="EMBL" id="CP136594">
    <property type="protein sequence ID" value="WOE75911.1"/>
    <property type="molecule type" value="Genomic_DNA"/>
</dbReference>
<feature type="compositionally biased region" description="Basic and acidic residues" evidence="5">
    <location>
        <begin position="1"/>
        <end position="10"/>
    </location>
</feature>
<dbReference type="PANTHER" id="PTHR33602:SF1">
    <property type="entry name" value="REGULATORY PROTEIN RECX FAMILY PROTEIN"/>
    <property type="match status" value="1"/>
</dbReference>
<dbReference type="Pfam" id="PF02631">
    <property type="entry name" value="RecX_HTH2"/>
    <property type="match status" value="1"/>
</dbReference>
<evidence type="ECO:0000313" key="8">
    <source>
        <dbReference type="Proteomes" id="UP001302429"/>
    </source>
</evidence>
<sequence>MADDHIENRRRGAMKKRAPRPLNAQKLRDMALRYVARYATSSHKLRQYLLRKVKERGWADDMPADVDALVDYCVAQRFINDALYAETKAASLSRRGYGKRRVDDSLRASGIDEEDAQGARDHAEAMRWKSALLLAKRRRIGPFAAYSEDAAERETEADAQQRQKLRQKQIQMMVRAGHDFMVAATLVDARNLERLREIGDEQLDIALDGLIASE</sequence>
<feature type="region of interest" description="Disordered" evidence="5">
    <location>
        <begin position="1"/>
        <end position="22"/>
    </location>
</feature>
<dbReference type="GO" id="GO:0006282">
    <property type="term" value="P:regulation of DNA repair"/>
    <property type="evidence" value="ECO:0007669"/>
    <property type="project" value="InterPro"/>
</dbReference>
<evidence type="ECO:0000256" key="5">
    <source>
        <dbReference type="SAM" id="MobiDB-lite"/>
    </source>
</evidence>
<reference evidence="7 8" key="1">
    <citation type="submission" date="2023-10" db="EMBL/GenBank/DDBJ databases">
        <title>Complete genome sequence of a Sphingomonadaceae bacterium.</title>
        <authorList>
            <person name="Yan C."/>
        </authorList>
    </citation>
    <scope>NUCLEOTIDE SEQUENCE [LARGE SCALE GENOMIC DNA]</scope>
    <source>
        <strain evidence="7 8">SCSIO 66989</strain>
    </source>
</reference>
<evidence type="ECO:0000313" key="7">
    <source>
        <dbReference type="EMBL" id="WOE75911.1"/>
    </source>
</evidence>
<dbReference type="InterPro" id="IPR036388">
    <property type="entry name" value="WH-like_DNA-bd_sf"/>
</dbReference>
<evidence type="ECO:0000256" key="4">
    <source>
        <dbReference type="ARBA" id="ARBA00022490"/>
    </source>
</evidence>
<dbReference type="AlphaFoldDB" id="A0AA97F833"/>